<evidence type="ECO:0000313" key="4">
    <source>
        <dbReference type="Proteomes" id="UP001195483"/>
    </source>
</evidence>
<dbReference type="Proteomes" id="UP001195483">
    <property type="component" value="Unassembled WGS sequence"/>
</dbReference>
<reference evidence="3" key="1">
    <citation type="journal article" date="2021" name="Genome Biol. Evol.">
        <title>A High-Quality Reference Genome for a Parasitic Bivalve with Doubly Uniparental Inheritance (Bivalvia: Unionida).</title>
        <authorList>
            <person name="Smith C.H."/>
        </authorList>
    </citation>
    <scope>NUCLEOTIDE SEQUENCE</scope>
    <source>
        <strain evidence="3">CHS0354</strain>
    </source>
</reference>
<comment type="cofactor">
    <cofactor evidence="1">
        <name>[2Fe-2S] cluster</name>
        <dbReference type="ChEBI" id="CHEBI:190135"/>
    </cofactor>
</comment>
<dbReference type="InterPro" id="IPR054716">
    <property type="entry name" value="Sol_Rieske_ferrdox_dom"/>
</dbReference>
<organism evidence="3 4">
    <name type="scientific">Potamilus streckersoni</name>
    <dbReference type="NCBI Taxonomy" id="2493646"/>
    <lineage>
        <taxon>Eukaryota</taxon>
        <taxon>Metazoa</taxon>
        <taxon>Spiralia</taxon>
        <taxon>Lophotrochozoa</taxon>
        <taxon>Mollusca</taxon>
        <taxon>Bivalvia</taxon>
        <taxon>Autobranchia</taxon>
        <taxon>Heteroconchia</taxon>
        <taxon>Palaeoheterodonta</taxon>
        <taxon>Unionida</taxon>
        <taxon>Unionoidea</taxon>
        <taxon>Unionidae</taxon>
        <taxon>Ambleminae</taxon>
        <taxon>Lampsilini</taxon>
        <taxon>Potamilus</taxon>
    </lineage>
</organism>
<evidence type="ECO:0000313" key="3">
    <source>
        <dbReference type="EMBL" id="KAK3585230.1"/>
    </source>
</evidence>
<reference evidence="3" key="2">
    <citation type="journal article" date="2021" name="Genome Biol. Evol.">
        <title>Developing a high-quality reference genome for a parasitic bivalve with doubly uniparental inheritance (Bivalvia: Unionida).</title>
        <authorList>
            <person name="Smith C.H."/>
        </authorList>
    </citation>
    <scope>NUCLEOTIDE SEQUENCE</scope>
    <source>
        <strain evidence="3">CHS0354</strain>
        <tissue evidence="3">Mantle</tissue>
    </source>
</reference>
<dbReference type="EMBL" id="JAEAOA010000438">
    <property type="protein sequence ID" value="KAK3585230.1"/>
    <property type="molecule type" value="Genomic_DNA"/>
</dbReference>
<dbReference type="Gene3D" id="2.102.10.10">
    <property type="entry name" value="Rieske [2Fe-2S] iron-sulphur domain"/>
    <property type="match status" value="1"/>
</dbReference>
<dbReference type="SUPFAM" id="SSF50022">
    <property type="entry name" value="ISP domain"/>
    <property type="match status" value="1"/>
</dbReference>
<protein>
    <recommendedName>
        <fullName evidence="2">Soluble Rieske-type ferredoxin domain-containing protein</fullName>
    </recommendedName>
</protein>
<feature type="domain" description="Soluble Rieske-type ferredoxin" evidence="2">
    <location>
        <begin position="15"/>
        <end position="95"/>
    </location>
</feature>
<reference evidence="3" key="3">
    <citation type="submission" date="2023-05" db="EMBL/GenBank/DDBJ databases">
        <authorList>
            <person name="Smith C.H."/>
        </authorList>
    </citation>
    <scope>NUCLEOTIDE SEQUENCE</scope>
    <source>
        <strain evidence="3">CHS0354</strain>
        <tissue evidence="3">Mantle</tissue>
    </source>
</reference>
<comment type="caution">
    <text evidence="3">The sequence shown here is derived from an EMBL/GenBank/DDBJ whole genome shotgun (WGS) entry which is preliminary data.</text>
</comment>
<dbReference type="Pfam" id="PF22543">
    <property type="entry name" value="Rieske_4"/>
    <property type="match status" value="1"/>
</dbReference>
<name>A0AAE0S4N6_9BIVA</name>
<proteinExistence type="predicted"/>
<dbReference type="AlphaFoldDB" id="A0AAE0S4N6"/>
<gene>
    <name evidence="3" type="ORF">CHS0354_006274</name>
</gene>
<keyword evidence="4" id="KW-1185">Reference proteome</keyword>
<accession>A0AAE0S4N6</accession>
<evidence type="ECO:0000259" key="2">
    <source>
        <dbReference type="Pfam" id="PF22543"/>
    </source>
</evidence>
<sequence>MAKQEENEASLICRIRSCHMGGPLYKGDIEDFNGRTCIRCPWHRYCVTIDTGESLYQSIDPYNAAKPPEWRSMGRKQRTHTVTVREGNIYVTLSDPSQHFASDQYNKVNSS</sequence>
<evidence type="ECO:0000256" key="1">
    <source>
        <dbReference type="ARBA" id="ARBA00034078"/>
    </source>
</evidence>
<dbReference type="GO" id="GO:0051537">
    <property type="term" value="F:2 iron, 2 sulfur cluster binding"/>
    <property type="evidence" value="ECO:0007669"/>
    <property type="project" value="InterPro"/>
</dbReference>
<dbReference type="InterPro" id="IPR036922">
    <property type="entry name" value="Rieske_2Fe-2S_sf"/>
</dbReference>
<dbReference type="PANTHER" id="PTHR21496:SF0">
    <property type="entry name" value="RIESKE DOMAIN-CONTAINING PROTEIN"/>
    <property type="match status" value="1"/>
</dbReference>
<dbReference type="PANTHER" id="PTHR21496">
    <property type="entry name" value="FERREDOXIN-RELATED"/>
    <property type="match status" value="1"/>
</dbReference>